<evidence type="ECO:0000256" key="6">
    <source>
        <dbReference type="ARBA" id="ARBA00022792"/>
    </source>
</evidence>
<comment type="function">
    <text evidence="11">Component of the ubiquinol-cytochrome c oxidoreductase, a multisubunit transmembrane complex that is part of the mitochondrial electron transport chain which drives oxidative phosphorylation. The complex plays an important role in the uptake of multiple carbon sources present in different host niches.</text>
</comment>
<feature type="transmembrane region" description="Helical" evidence="11">
    <location>
        <begin position="59"/>
        <end position="77"/>
    </location>
</feature>
<dbReference type="STRING" id="1231657.A0A1Y2AAH1"/>
<evidence type="ECO:0000256" key="3">
    <source>
        <dbReference type="ARBA" id="ARBA00022448"/>
    </source>
</evidence>
<protein>
    <recommendedName>
        <fullName evidence="11">Cytochrome b-c1 complex subunit 8</fullName>
    </recommendedName>
    <alternativeName>
        <fullName evidence="11">Complex III subunit 8</fullName>
    </alternativeName>
</protein>
<evidence type="ECO:0000256" key="10">
    <source>
        <dbReference type="ARBA" id="ARBA00023136"/>
    </source>
</evidence>
<comment type="subcellular location">
    <subcellularLocation>
        <location evidence="1 11">Mitochondrion inner membrane</location>
        <topology evidence="1 11">Single-pass membrane protein</topology>
    </subcellularLocation>
</comment>
<evidence type="ECO:0000256" key="4">
    <source>
        <dbReference type="ARBA" id="ARBA00022660"/>
    </source>
</evidence>
<evidence type="ECO:0000256" key="8">
    <source>
        <dbReference type="ARBA" id="ARBA00022989"/>
    </source>
</evidence>
<dbReference type="GO" id="GO:0005743">
    <property type="term" value="C:mitochondrial inner membrane"/>
    <property type="evidence" value="ECO:0007669"/>
    <property type="project" value="UniProtKB-SubCell"/>
</dbReference>
<dbReference type="Gene3D" id="1.20.5.210">
    <property type="entry name" value="Cytochrome b-c1 complex subunit 8"/>
    <property type="match status" value="1"/>
</dbReference>
<keyword evidence="3 11" id="KW-0813">Transport</keyword>
<keyword evidence="6 11" id="KW-0999">Mitochondrion inner membrane</keyword>
<evidence type="ECO:0000313" key="12">
    <source>
        <dbReference type="EMBL" id="ORY19502.1"/>
    </source>
</evidence>
<evidence type="ECO:0000256" key="9">
    <source>
        <dbReference type="ARBA" id="ARBA00023128"/>
    </source>
</evidence>
<dbReference type="GO" id="GO:0006122">
    <property type="term" value="P:mitochondrial electron transport, ubiquinol to cytochrome c"/>
    <property type="evidence" value="ECO:0007669"/>
    <property type="project" value="UniProtKB-UniRule"/>
</dbReference>
<gene>
    <name evidence="12" type="ORF">BCR34DRAFT_552248</name>
</gene>
<accession>A0A1Y2AAH1</accession>
<keyword evidence="10 11" id="KW-0472">Membrane</keyword>
<keyword evidence="4 11" id="KW-0679">Respiratory chain</keyword>
<evidence type="ECO:0000313" key="13">
    <source>
        <dbReference type="Proteomes" id="UP000193144"/>
    </source>
</evidence>
<dbReference type="EMBL" id="MCFA01000002">
    <property type="protein sequence ID" value="ORY19502.1"/>
    <property type="molecule type" value="Genomic_DNA"/>
</dbReference>
<comment type="caution">
    <text evidence="12">The sequence shown here is derived from an EMBL/GenBank/DDBJ whole genome shotgun (WGS) entry which is preliminary data.</text>
</comment>
<evidence type="ECO:0000256" key="11">
    <source>
        <dbReference type="RuleBase" id="RU368118"/>
    </source>
</evidence>
<comment type="similarity">
    <text evidence="2 11">Belongs to the UQCRQ/QCR8 family.</text>
</comment>
<dbReference type="GO" id="GO:0045275">
    <property type="term" value="C:respiratory chain complex III"/>
    <property type="evidence" value="ECO:0007669"/>
    <property type="project" value="UniProtKB-UniRule"/>
</dbReference>
<evidence type="ECO:0000256" key="7">
    <source>
        <dbReference type="ARBA" id="ARBA00022982"/>
    </source>
</evidence>
<dbReference type="InterPro" id="IPR004205">
    <property type="entry name" value="Cyt_bc1_su8"/>
</dbReference>
<dbReference type="OrthoDB" id="6683853at2759"/>
<keyword evidence="7 11" id="KW-0249">Electron transport</keyword>
<keyword evidence="9 11" id="KW-0496">Mitochondrion</keyword>
<name>A0A1Y2AAH1_9PLEO</name>
<reference evidence="12 13" key="1">
    <citation type="submission" date="2016-07" db="EMBL/GenBank/DDBJ databases">
        <title>Pervasive Adenine N6-methylation of Active Genes in Fungi.</title>
        <authorList>
            <consortium name="DOE Joint Genome Institute"/>
            <person name="Mondo S.J."/>
            <person name="Dannebaum R.O."/>
            <person name="Kuo R.C."/>
            <person name="Labutti K."/>
            <person name="Haridas S."/>
            <person name="Kuo A."/>
            <person name="Salamov A."/>
            <person name="Ahrendt S.R."/>
            <person name="Lipzen A."/>
            <person name="Sullivan W."/>
            <person name="Andreopoulos W.B."/>
            <person name="Clum A."/>
            <person name="Lindquist E."/>
            <person name="Daum C."/>
            <person name="Ramamoorthy G.K."/>
            <person name="Gryganskyi A."/>
            <person name="Culley D."/>
            <person name="Magnuson J.K."/>
            <person name="James T.Y."/>
            <person name="O'Malley M.A."/>
            <person name="Stajich J.E."/>
            <person name="Spatafora J.W."/>
            <person name="Visel A."/>
            <person name="Grigoriev I.V."/>
        </authorList>
    </citation>
    <scope>NUCLEOTIDE SEQUENCE [LARGE SCALE GENOMIC DNA]</scope>
    <source>
        <strain evidence="12 13">CBS 115471</strain>
    </source>
</reference>
<dbReference type="Proteomes" id="UP000193144">
    <property type="component" value="Unassembled WGS sequence"/>
</dbReference>
<proteinExistence type="inferred from homology"/>
<dbReference type="PANTHER" id="PTHR12119">
    <property type="entry name" value="UBIQUINOL-CYTOCHROME C REDUCTASE COMPLEX UBIQUINONE-BINDING PROTEIN QP-C"/>
    <property type="match status" value="1"/>
</dbReference>
<dbReference type="PANTHER" id="PTHR12119:SF2">
    <property type="entry name" value="CYTOCHROME B-C1 COMPLEX SUBUNIT 8"/>
    <property type="match status" value="1"/>
</dbReference>
<comment type="subunit">
    <text evidence="11">Component of the ubiquinol-cytochrome c oxidoreductase (cytochrome b-c1 complex, complex III, CIII), a multisubunit enzyme composed of 3 respiratory subunits cytochrome b, cytochrome c1 and Rieske protein, 2 core protein subunits, and additional low-molecular weight protein subunits. The complex exists as an obligatory dimer and forms supercomplexes (SCs) in the inner mitochondrial membrane with cytochrome c oxidase (complex IV, CIV).</text>
</comment>
<organism evidence="12 13">
    <name type="scientific">Clohesyomyces aquaticus</name>
    <dbReference type="NCBI Taxonomy" id="1231657"/>
    <lineage>
        <taxon>Eukaryota</taxon>
        <taxon>Fungi</taxon>
        <taxon>Dikarya</taxon>
        <taxon>Ascomycota</taxon>
        <taxon>Pezizomycotina</taxon>
        <taxon>Dothideomycetes</taxon>
        <taxon>Pleosporomycetidae</taxon>
        <taxon>Pleosporales</taxon>
        <taxon>Lindgomycetaceae</taxon>
        <taxon>Clohesyomyces</taxon>
    </lineage>
</organism>
<evidence type="ECO:0000256" key="1">
    <source>
        <dbReference type="ARBA" id="ARBA00004434"/>
    </source>
</evidence>
<keyword evidence="5 11" id="KW-0812">Transmembrane</keyword>
<dbReference type="InterPro" id="IPR036642">
    <property type="entry name" value="Cyt_bc1_su8_sf"/>
</dbReference>
<evidence type="ECO:0000256" key="2">
    <source>
        <dbReference type="ARBA" id="ARBA00007668"/>
    </source>
</evidence>
<dbReference type="Pfam" id="PF02939">
    <property type="entry name" value="UcrQ"/>
    <property type="match status" value="1"/>
</dbReference>
<dbReference type="SUPFAM" id="SSF81508">
    <property type="entry name" value="Ubiquinone-binding protein QP-C of cytochrome bc1 complex (Ubiquinol-cytochrome c reductase)"/>
    <property type="match status" value="1"/>
</dbReference>
<sequence>MGGGGDKVPGQYLGGWGSLGSPPQKGVAVYSMSPNRQNPLAGTMNNAVFNTTRRTRGQILYILPPIIAGYAIMNWAMERNEYLNSKAGIKEFAENKDQ</sequence>
<evidence type="ECO:0000256" key="5">
    <source>
        <dbReference type="ARBA" id="ARBA00022692"/>
    </source>
</evidence>
<dbReference type="FunFam" id="1.20.5.210:FF:000001">
    <property type="entry name" value="Cytochrome b-c1 complex subunit 8"/>
    <property type="match status" value="1"/>
</dbReference>
<keyword evidence="8 11" id="KW-1133">Transmembrane helix</keyword>
<dbReference type="AlphaFoldDB" id="A0A1Y2AAH1"/>
<keyword evidence="13" id="KW-1185">Reference proteome</keyword>